<evidence type="ECO:0000313" key="4">
    <source>
        <dbReference type="Proteomes" id="UP000739180"/>
    </source>
</evidence>
<dbReference type="Proteomes" id="UP000739180">
    <property type="component" value="Unassembled WGS sequence"/>
</dbReference>
<organism evidence="3 4">
    <name type="scientific">Alloalcanivorax gelatiniphagus</name>
    <dbReference type="NCBI Taxonomy" id="1194167"/>
    <lineage>
        <taxon>Bacteria</taxon>
        <taxon>Pseudomonadati</taxon>
        <taxon>Pseudomonadota</taxon>
        <taxon>Gammaproteobacteria</taxon>
        <taxon>Oceanospirillales</taxon>
        <taxon>Alcanivoracaceae</taxon>
        <taxon>Alloalcanivorax</taxon>
    </lineage>
</organism>
<name>A0ABY2XGW6_9GAMM</name>
<feature type="compositionally biased region" description="Basic and acidic residues" evidence="1">
    <location>
        <begin position="189"/>
        <end position="202"/>
    </location>
</feature>
<dbReference type="EMBL" id="VCQT01000045">
    <property type="protein sequence ID" value="TMW10913.1"/>
    <property type="molecule type" value="Genomic_DNA"/>
</dbReference>
<comment type="caution">
    <text evidence="3">The sequence shown here is derived from an EMBL/GenBank/DDBJ whole genome shotgun (WGS) entry which is preliminary data.</text>
</comment>
<feature type="region of interest" description="Disordered" evidence="1">
    <location>
        <begin position="178"/>
        <end position="207"/>
    </location>
</feature>
<evidence type="ECO:0000256" key="1">
    <source>
        <dbReference type="SAM" id="MobiDB-lite"/>
    </source>
</evidence>
<gene>
    <name evidence="3" type="ORF">FGS76_16530</name>
</gene>
<protein>
    <submittedName>
        <fullName evidence="3">DUF4062 domain-containing protein</fullName>
    </submittedName>
</protein>
<evidence type="ECO:0000313" key="3">
    <source>
        <dbReference type="EMBL" id="TMW10913.1"/>
    </source>
</evidence>
<dbReference type="RefSeq" id="WP_138773749.1">
    <property type="nucleotide sequence ID" value="NZ_JBHSSX010000029.1"/>
</dbReference>
<dbReference type="InterPro" id="IPR025139">
    <property type="entry name" value="DUF4062"/>
</dbReference>
<accession>A0ABY2XGW6</accession>
<proteinExistence type="predicted"/>
<dbReference type="Pfam" id="PF13271">
    <property type="entry name" value="DUF4062"/>
    <property type="match status" value="1"/>
</dbReference>
<keyword evidence="4" id="KW-1185">Reference proteome</keyword>
<evidence type="ECO:0000259" key="2">
    <source>
        <dbReference type="Pfam" id="PF13271"/>
    </source>
</evidence>
<reference evidence="3 4" key="1">
    <citation type="submission" date="2019-05" db="EMBL/GenBank/DDBJ databases">
        <title>Genome of Alcanivorax gelatiniphagus, an oil degrading marine bacteria.</title>
        <authorList>
            <person name="Kwon K.K."/>
        </authorList>
    </citation>
    <scope>NUCLEOTIDE SEQUENCE [LARGE SCALE GENOMIC DNA]</scope>
    <source>
        <strain evidence="3 4">MEBiC 08158</strain>
    </source>
</reference>
<sequence length="310" mass="35376">MSDKIKIIRIFIGSPGGLDEERKVARSVIDEINLSNSEHWKCEFKLVGWEDTIPGYQRPQDKINEDLDKCEYFIGVLANRWGSRPSSSDSEYTSGFEEELSRATKHIEDGRMKDLAIYFKNIPIPDGLEPKEEFRRVIDFRKKCVDEKKIFFKDFSILDEFRSLIRKKVMEIGWRETEISSEEPENESQPERAPLEAKEADKTSSPSMYLIDGSAREFLSDILSRTPAWEETNAHDIARFRLIASAVSRSGNDNSYIGNHDANLIFQKLRDVALSNKEITALIDCGVAGFGYQNVPLWHWVSKAKAGGGL</sequence>
<feature type="domain" description="DUF4062" evidence="2">
    <location>
        <begin position="9"/>
        <end position="103"/>
    </location>
</feature>
<feature type="compositionally biased region" description="Acidic residues" evidence="1">
    <location>
        <begin position="179"/>
        <end position="188"/>
    </location>
</feature>